<dbReference type="EMBL" id="JAGKQH010000020">
    <property type="protein sequence ID" value="KAG6570312.1"/>
    <property type="molecule type" value="Genomic_DNA"/>
</dbReference>
<gene>
    <name evidence="1" type="primary">DTC</name>
    <name evidence="1" type="ORF">SDJN03_29227</name>
</gene>
<dbReference type="AlphaFoldDB" id="A0AAV6LRX8"/>
<organism evidence="1 2">
    <name type="scientific">Cucurbita argyrosperma subsp. sororia</name>
    <dbReference type="NCBI Taxonomy" id="37648"/>
    <lineage>
        <taxon>Eukaryota</taxon>
        <taxon>Viridiplantae</taxon>
        <taxon>Streptophyta</taxon>
        <taxon>Embryophyta</taxon>
        <taxon>Tracheophyta</taxon>
        <taxon>Spermatophyta</taxon>
        <taxon>Magnoliopsida</taxon>
        <taxon>eudicotyledons</taxon>
        <taxon>Gunneridae</taxon>
        <taxon>Pentapetalae</taxon>
        <taxon>rosids</taxon>
        <taxon>fabids</taxon>
        <taxon>Cucurbitales</taxon>
        <taxon>Cucurbitaceae</taxon>
        <taxon>Cucurbiteae</taxon>
        <taxon>Cucurbita</taxon>
    </lineage>
</organism>
<dbReference type="Proteomes" id="UP000685013">
    <property type="component" value="Chromosome 20"/>
</dbReference>
<comment type="caution">
    <text evidence="1">The sequence shown here is derived from an EMBL/GenBank/DDBJ whole genome shotgun (WGS) entry which is preliminary data.</text>
</comment>
<evidence type="ECO:0000313" key="2">
    <source>
        <dbReference type="Proteomes" id="UP000685013"/>
    </source>
</evidence>
<feature type="non-terminal residue" evidence="1">
    <location>
        <position position="1"/>
    </location>
</feature>
<protein>
    <submittedName>
        <fullName evidence="1">Mitochondrial dicarboxylate/tricarboxylate transporter DTC</fullName>
    </submittedName>
</protein>
<evidence type="ECO:0000313" key="1">
    <source>
        <dbReference type="EMBL" id="KAG6570312.1"/>
    </source>
</evidence>
<sequence>MAADWKLMSAAVWPTVKPFFNGGVSGMLATCVIQATDNHISIYKKEYSFIRRNYEMAEDIQSEARKRHNDDESDRSNAD</sequence>
<name>A0AAV6LRX8_9ROSI</name>
<accession>A0AAV6LRX8</accession>
<proteinExistence type="predicted"/>
<keyword evidence="2" id="KW-1185">Reference proteome</keyword>
<reference evidence="1 2" key="1">
    <citation type="journal article" date="2021" name="Hortic Res">
        <title>The domestication of Cucurbita argyrosperma as revealed by the genome of its wild relative.</title>
        <authorList>
            <person name="Barrera-Redondo J."/>
            <person name="Sanchez-de la Vega G."/>
            <person name="Aguirre-Liguori J.A."/>
            <person name="Castellanos-Morales G."/>
            <person name="Gutierrez-Guerrero Y.T."/>
            <person name="Aguirre-Dugua X."/>
            <person name="Aguirre-Planter E."/>
            <person name="Tenaillon M.I."/>
            <person name="Lira-Saade R."/>
            <person name="Eguiarte L.E."/>
        </authorList>
    </citation>
    <scope>NUCLEOTIDE SEQUENCE [LARGE SCALE GENOMIC DNA]</scope>
    <source>
        <strain evidence="1">JBR-2021</strain>
    </source>
</reference>